<dbReference type="GO" id="GO:0015074">
    <property type="term" value="P:DNA integration"/>
    <property type="evidence" value="ECO:0007669"/>
    <property type="project" value="InterPro"/>
</dbReference>
<dbReference type="Pfam" id="PF25597">
    <property type="entry name" value="SH3_retrovirus"/>
    <property type="match status" value="1"/>
</dbReference>
<evidence type="ECO:0000256" key="1">
    <source>
        <dbReference type="ARBA" id="ARBA00022723"/>
    </source>
</evidence>
<comment type="caution">
    <text evidence="5">The sequence shown here is derived from an EMBL/GenBank/DDBJ whole genome shotgun (WGS) entry which is preliminary data.</text>
</comment>
<evidence type="ECO:0000256" key="3">
    <source>
        <dbReference type="SAM" id="Coils"/>
    </source>
</evidence>
<evidence type="ECO:0000313" key="5">
    <source>
        <dbReference type="EMBL" id="GEV54141.1"/>
    </source>
</evidence>
<feature type="coiled-coil region" evidence="3">
    <location>
        <begin position="269"/>
        <end position="296"/>
    </location>
</feature>
<keyword evidence="1" id="KW-0479">Metal-binding</keyword>
<dbReference type="InterPro" id="IPR036397">
    <property type="entry name" value="RNaseH_sf"/>
</dbReference>
<feature type="domain" description="Integrase catalytic" evidence="4">
    <location>
        <begin position="421"/>
        <end position="602"/>
    </location>
</feature>
<keyword evidence="2" id="KW-0378">Hydrolase</keyword>
<dbReference type="Gene3D" id="3.30.420.10">
    <property type="entry name" value="Ribonuclease H-like superfamily/Ribonuclease H"/>
    <property type="match status" value="1"/>
</dbReference>
<reference evidence="5" key="1">
    <citation type="journal article" date="2019" name="Sci. Rep.">
        <title>Draft genome of Tanacetum cinerariifolium, the natural source of mosquito coil.</title>
        <authorList>
            <person name="Yamashiro T."/>
            <person name="Shiraishi A."/>
            <person name="Satake H."/>
            <person name="Nakayama K."/>
        </authorList>
    </citation>
    <scope>NUCLEOTIDE SEQUENCE</scope>
</reference>
<dbReference type="GO" id="GO:0016787">
    <property type="term" value="F:hydrolase activity"/>
    <property type="evidence" value="ECO:0007669"/>
    <property type="project" value="UniProtKB-KW"/>
</dbReference>
<dbReference type="InterPro" id="IPR013103">
    <property type="entry name" value="RVT_2"/>
</dbReference>
<protein>
    <submittedName>
        <fullName evidence="5">Integrase, catalytic region, zinc finger, CCHC-type, peptidase aspartic, catalytic</fullName>
    </submittedName>
</protein>
<dbReference type="InterPro" id="IPR012337">
    <property type="entry name" value="RNaseH-like_sf"/>
</dbReference>
<proteinExistence type="predicted"/>
<sequence length="905" mass="104368">MMLDSIDIGPLVYLTVEENERVMRERCPDPLVLVANSQTLYNPSLSLQHSVPTMHPPPQQFTPVYAAPIHHRQHHTSVNPLQQSLPLQPYVSPTVTQQSQAKFHQLDYGLIVPVFQQGKDLIKCINKALAFMFDVASRRMAYGETVHSAKEAKKCRMTEDLDAYDSNCDDLSMAKAVSMANLSSCDSDVLSDVLYYDSYPNDMLNQHVQAMTYSEQTHIVNYLDNEIHSDNNIIPYSQYLLNTRGAQRIQPTLYDGSVIAKEHVVIFMIDDEETLILEEEDRSKMLKNKMIQIQKKKEQALSLKHSSIFDTLVKSHTPVRIKAPHELPKCSVDRSDFEIKIKQLQIDNDQILNQIMSQDIMHIAMIFVDILDVPKSCVDECNKCSELETELLKKKDFIEKDVYDKLVKSYSTLGKHKKRNTPYKPKAKDFIQEKLYLLHMDLYGLLRIQSINGRKYILFIVDDYSLFTWEKFLRSKVEVPEFMIKFLKMIQARLKATVHNIRTDNRTEFVNQTLKDHYEEVRISHQTSIACSPQQNSVVKRRNQTFVETARTIEDLGKLKPKADLGIFVGYAPVKKAFRIYNKRTRMIIKTIHPMFDEYLNTSPCVDPQVLTVIVQELAVSTSTPSSTTIDHDAPSIVKPKSYKDALTDSCWIEAMQKELNEFERLERGVIVRTKELRPSKYSSAHMNMVVYQMDVKTAFLNGILCKGVYVSQPEGFVDLDNPTHVYKLKKALYGLKQAPPDTPMVEKSKLDIDPHGKAVDSTHYRRMIGTLMYLTARGLWYSKDSCIALTAFADVDHRLPRYQKKYGLIFNKIALYYDNKSVIALCCNNVQHSRSKHIEIRHHFIKEQVENAVVELYFIRTEYQLADIFPKSLARERLDFLIKNLGMQSMTPETLKKLAGKEEE</sequence>
<dbReference type="PROSITE" id="PS50994">
    <property type="entry name" value="INTEGRASE"/>
    <property type="match status" value="1"/>
</dbReference>
<dbReference type="InterPro" id="IPR039537">
    <property type="entry name" value="Retrotran_Ty1/copia-like"/>
</dbReference>
<dbReference type="SUPFAM" id="SSF53098">
    <property type="entry name" value="Ribonuclease H-like"/>
    <property type="match status" value="1"/>
</dbReference>
<dbReference type="InterPro" id="IPR057670">
    <property type="entry name" value="SH3_retrovirus"/>
</dbReference>
<accession>A0A699GN77</accession>
<dbReference type="PANTHER" id="PTHR42648">
    <property type="entry name" value="TRANSPOSASE, PUTATIVE-RELATED"/>
    <property type="match status" value="1"/>
</dbReference>
<dbReference type="CDD" id="cd09272">
    <property type="entry name" value="RNase_HI_RT_Ty1"/>
    <property type="match status" value="1"/>
</dbReference>
<dbReference type="Pfam" id="PF07727">
    <property type="entry name" value="RVT_2"/>
    <property type="match status" value="1"/>
</dbReference>
<dbReference type="AlphaFoldDB" id="A0A699GN77"/>
<dbReference type="GO" id="GO:0003676">
    <property type="term" value="F:nucleic acid binding"/>
    <property type="evidence" value="ECO:0007669"/>
    <property type="project" value="InterPro"/>
</dbReference>
<dbReference type="EMBL" id="BKCJ010026556">
    <property type="protein sequence ID" value="GEV54141.1"/>
    <property type="molecule type" value="Genomic_DNA"/>
</dbReference>
<evidence type="ECO:0000256" key="2">
    <source>
        <dbReference type="ARBA" id="ARBA00022801"/>
    </source>
</evidence>
<organism evidence="5">
    <name type="scientific">Tanacetum cinerariifolium</name>
    <name type="common">Dalmatian daisy</name>
    <name type="synonym">Chrysanthemum cinerariifolium</name>
    <dbReference type="NCBI Taxonomy" id="118510"/>
    <lineage>
        <taxon>Eukaryota</taxon>
        <taxon>Viridiplantae</taxon>
        <taxon>Streptophyta</taxon>
        <taxon>Embryophyta</taxon>
        <taxon>Tracheophyta</taxon>
        <taxon>Spermatophyta</taxon>
        <taxon>Magnoliopsida</taxon>
        <taxon>eudicotyledons</taxon>
        <taxon>Gunneridae</taxon>
        <taxon>Pentapetalae</taxon>
        <taxon>asterids</taxon>
        <taxon>campanulids</taxon>
        <taxon>Asterales</taxon>
        <taxon>Asteraceae</taxon>
        <taxon>Asteroideae</taxon>
        <taxon>Anthemideae</taxon>
        <taxon>Anthemidinae</taxon>
        <taxon>Tanacetum</taxon>
    </lineage>
</organism>
<name>A0A699GN77_TANCI</name>
<gene>
    <name evidence="5" type="ORF">Tci_126118</name>
</gene>
<dbReference type="InterPro" id="IPR001584">
    <property type="entry name" value="Integrase_cat-core"/>
</dbReference>
<evidence type="ECO:0000259" key="4">
    <source>
        <dbReference type="PROSITE" id="PS50994"/>
    </source>
</evidence>
<dbReference type="GO" id="GO:0046872">
    <property type="term" value="F:metal ion binding"/>
    <property type="evidence" value="ECO:0007669"/>
    <property type="project" value="UniProtKB-KW"/>
</dbReference>
<keyword evidence="3" id="KW-0175">Coiled coil</keyword>
<dbReference type="PANTHER" id="PTHR42648:SF21">
    <property type="entry name" value="CYSTEINE-RICH RLK (RECEPTOR-LIKE PROTEIN KINASE) 8"/>
    <property type="match status" value="1"/>
</dbReference>